<evidence type="ECO:0000256" key="7">
    <source>
        <dbReference type="ARBA" id="ARBA00022741"/>
    </source>
</evidence>
<gene>
    <name evidence="19" type="ORF">B0G62_101345</name>
</gene>
<keyword evidence="12" id="KW-0829">Tyrosine-protein kinase</keyword>
<dbReference type="InterPro" id="IPR050445">
    <property type="entry name" value="Bact_polysacc_biosynth/exp"/>
</dbReference>
<dbReference type="InterPro" id="IPR025669">
    <property type="entry name" value="AAA_dom"/>
</dbReference>
<organism evidence="19 20">
    <name type="scientific">Paraburkholderia eburnea</name>
    <dbReference type="NCBI Taxonomy" id="1189126"/>
    <lineage>
        <taxon>Bacteria</taxon>
        <taxon>Pseudomonadati</taxon>
        <taxon>Pseudomonadota</taxon>
        <taxon>Betaproteobacteria</taxon>
        <taxon>Burkholderiales</taxon>
        <taxon>Burkholderiaceae</taxon>
        <taxon>Paraburkholderia</taxon>
    </lineage>
</organism>
<comment type="catalytic activity">
    <reaction evidence="13">
        <text>L-tyrosyl-[protein] + ATP = O-phospho-L-tyrosyl-[protein] + ADP + H(+)</text>
        <dbReference type="Rhea" id="RHEA:10596"/>
        <dbReference type="Rhea" id="RHEA-COMP:10136"/>
        <dbReference type="Rhea" id="RHEA-COMP:20101"/>
        <dbReference type="ChEBI" id="CHEBI:15378"/>
        <dbReference type="ChEBI" id="CHEBI:30616"/>
        <dbReference type="ChEBI" id="CHEBI:46858"/>
        <dbReference type="ChEBI" id="CHEBI:61978"/>
        <dbReference type="ChEBI" id="CHEBI:456216"/>
    </reaction>
</comment>
<evidence type="ECO:0000259" key="16">
    <source>
        <dbReference type="Pfam" id="PF02706"/>
    </source>
</evidence>
<evidence type="ECO:0000256" key="10">
    <source>
        <dbReference type="ARBA" id="ARBA00022989"/>
    </source>
</evidence>
<comment type="subcellular location">
    <subcellularLocation>
        <location evidence="1">Cell inner membrane</location>
        <topology evidence="1">Multi-pass membrane protein</topology>
    </subcellularLocation>
</comment>
<keyword evidence="11 15" id="KW-0472">Membrane</keyword>
<keyword evidence="6 15" id="KW-0812">Transmembrane</keyword>
<dbReference type="RefSeq" id="WP_103701917.1">
    <property type="nucleotide sequence ID" value="NZ_PQGA01000001.1"/>
</dbReference>
<feature type="coiled-coil region" evidence="14">
    <location>
        <begin position="276"/>
        <end position="354"/>
    </location>
</feature>
<evidence type="ECO:0000256" key="1">
    <source>
        <dbReference type="ARBA" id="ARBA00004429"/>
    </source>
</evidence>
<keyword evidence="7" id="KW-0547">Nucleotide-binding</keyword>
<keyword evidence="10 15" id="KW-1133">Transmembrane helix</keyword>
<evidence type="ECO:0000256" key="12">
    <source>
        <dbReference type="ARBA" id="ARBA00023137"/>
    </source>
</evidence>
<evidence type="ECO:0000313" key="20">
    <source>
        <dbReference type="Proteomes" id="UP000237381"/>
    </source>
</evidence>
<dbReference type="InterPro" id="IPR027417">
    <property type="entry name" value="P-loop_NTPase"/>
</dbReference>
<evidence type="ECO:0000256" key="8">
    <source>
        <dbReference type="ARBA" id="ARBA00022777"/>
    </source>
</evidence>
<evidence type="ECO:0000259" key="17">
    <source>
        <dbReference type="Pfam" id="PF13614"/>
    </source>
</evidence>
<accession>A0A2S4MMX5</accession>
<proteinExistence type="inferred from homology"/>
<dbReference type="InterPro" id="IPR005702">
    <property type="entry name" value="Wzc-like_C"/>
</dbReference>
<comment type="caution">
    <text evidence="19">The sequence shown here is derived from an EMBL/GenBank/DDBJ whole genome shotgun (WGS) entry which is preliminary data.</text>
</comment>
<keyword evidence="14" id="KW-0175">Coiled coil</keyword>
<feature type="domain" description="AAA" evidence="17">
    <location>
        <begin position="557"/>
        <end position="667"/>
    </location>
</feature>
<evidence type="ECO:0000256" key="15">
    <source>
        <dbReference type="SAM" id="Phobius"/>
    </source>
</evidence>
<dbReference type="PANTHER" id="PTHR32309:SF32">
    <property type="entry name" value="TYROSINE-PROTEIN KINASE ETK-RELATED"/>
    <property type="match status" value="1"/>
</dbReference>
<evidence type="ECO:0000256" key="13">
    <source>
        <dbReference type="ARBA" id="ARBA00053015"/>
    </source>
</evidence>
<keyword evidence="5" id="KW-0808">Transferase</keyword>
<dbReference type="InterPro" id="IPR005700">
    <property type="entry name" value="EPS_ExoP-like"/>
</dbReference>
<name>A0A2S4MMX5_9BURK</name>
<dbReference type="GO" id="GO:0004713">
    <property type="term" value="F:protein tyrosine kinase activity"/>
    <property type="evidence" value="ECO:0007669"/>
    <property type="project" value="TreeGrafter"/>
</dbReference>
<dbReference type="EMBL" id="PQGA01000001">
    <property type="protein sequence ID" value="POR55949.1"/>
    <property type="molecule type" value="Genomic_DNA"/>
</dbReference>
<dbReference type="AlphaFoldDB" id="A0A2S4MMX5"/>
<evidence type="ECO:0000313" key="19">
    <source>
        <dbReference type="EMBL" id="POR55949.1"/>
    </source>
</evidence>
<dbReference type="InterPro" id="IPR003856">
    <property type="entry name" value="LPS_length_determ_N"/>
</dbReference>
<feature type="transmembrane region" description="Helical" evidence="15">
    <location>
        <begin position="446"/>
        <end position="466"/>
    </location>
</feature>
<dbReference type="Pfam" id="PF13807">
    <property type="entry name" value="GNVR"/>
    <property type="match status" value="1"/>
</dbReference>
<evidence type="ECO:0000256" key="2">
    <source>
        <dbReference type="ARBA" id="ARBA00008883"/>
    </source>
</evidence>
<sequence>MNQRDYLLEGAAYETGLPPPPEGGHFRSLLDILYQSRKLILILTALFTIMGIAYAMLAQSVYQADMLIQVEDKDGSSKNALASISSMFAVKTEVSSEIEVLSSRMVVSRAVQAMQLYVDATPHYFPVVGRWISTHLAVSGWSGWGGYDWGSEAIGVQRFDVPERLYFVPFILTLKDEGRYTLTHNGVALEGRIGVPLHASVPGGAIDLLVGSVEGRPGATFKLVRMSELSAVKALQSRLTISEKGKDSGVIGVVLEGNDPVITSATLNAVGNEYVRQNVQRTQEEAEKSIAFLDQQLPEMKAQLEKAENEFNTFRSEHGAVDLGAEATALLQSSSQAQMRIADLRQQRAQLMARFTPDNPAVIAIDGQLDEARKALALYGAQTRELPPLEQSVLRLQREVQVDTTIYTNLLNTREQVRLAKAGKVSNVRLIDGAVVPEGPIRPKRAFVVIAAFLTGLFVSISFVLLKRRLNAGIAQIDEIEMGAGLTVYAAVPRSRLQHTLTRRLPTGGVGAGGVLAHTSAFDAAVESLRSFCSALEFALQDAQNRVVLLAGPTPVVGKSFVSVNLAALLGASGKRVLLVDADLRRGSLNTHVSVPSSPGITDIVEGAAYESVVHRQVLPGVDFVANGGYVTNASELLRDASFAHFTQWANDHYDVVLIDAPPILPVADSGIVANLAGMVFLVARHGVTSVTDLRESVRRFEQIGVPIRGVIFNDMTARPGKYGSEYAAYGYASFSDTRSGADGSAANWS</sequence>
<dbReference type="Pfam" id="PF02706">
    <property type="entry name" value="Wzz"/>
    <property type="match status" value="1"/>
</dbReference>
<evidence type="ECO:0000256" key="4">
    <source>
        <dbReference type="ARBA" id="ARBA00022519"/>
    </source>
</evidence>
<reference evidence="19 20" key="1">
    <citation type="submission" date="2018-01" db="EMBL/GenBank/DDBJ databases">
        <title>Genomic Encyclopedia of Type Strains, Phase III (KMG-III): the genomes of soil and plant-associated and newly described type strains.</title>
        <authorList>
            <person name="Whitman W."/>
        </authorList>
    </citation>
    <scope>NUCLEOTIDE SEQUENCE [LARGE SCALE GENOMIC DNA]</scope>
    <source>
        <strain evidence="19 20">JCM 18070</strain>
    </source>
</reference>
<comment type="similarity">
    <text evidence="2">Belongs to the etk/wzc family.</text>
</comment>
<keyword evidence="20" id="KW-1185">Reference proteome</keyword>
<dbReference type="PANTHER" id="PTHR32309">
    <property type="entry name" value="TYROSINE-PROTEIN KINASE"/>
    <property type="match status" value="1"/>
</dbReference>
<feature type="domain" description="Polysaccharide chain length determinant N-terminal" evidence="16">
    <location>
        <begin position="27"/>
        <end position="113"/>
    </location>
</feature>
<protein>
    <submittedName>
        <fullName evidence="19">Tyrosine-protein kinase Etk/Wzc</fullName>
    </submittedName>
</protein>
<dbReference type="NCBIfam" id="TIGR01005">
    <property type="entry name" value="eps_transp_fam"/>
    <property type="match status" value="1"/>
</dbReference>
<evidence type="ECO:0000256" key="14">
    <source>
        <dbReference type="SAM" id="Coils"/>
    </source>
</evidence>
<dbReference type="GO" id="GO:0005886">
    <property type="term" value="C:plasma membrane"/>
    <property type="evidence" value="ECO:0007669"/>
    <property type="project" value="UniProtKB-SubCell"/>
</dbReference>
<dbReference type="Pfam" id="PF23607">
    <property type="entry name" value="WZC_N"/>
    <property type="match status" value="1"/>
</dbReference>
<dbReference type="Proteomes" id="UP000237381">
    <property type="component" value="Unassembled WGS sequence"/>
</dbReference>
<feature type="transmembrane region" description="Helical" evidence="15">
    <location>
        <begin position="39"/>
        <end position="57"/>
    </location>
</feature>
<dbReference type="InterPro" id="IPR032807">
    <property type="entry name" value="GNVR"/>
</dbReference>
<keyword evidence="8 19" id="KW-0418">Kinase</keyword>
<dbReference type="CDD" id="cd05387">
    <property type="entry name" value="BY-kinase"/>
    <property type="match status" value="1"/>
</dbReference>
<dbReference type="Pfam" id="PF13614">
    <property type="entry name" value="AAA_31"/>
    <property type="match status" value="1"/>
</dbReference>
<keyword evidence="4" id="KW-0997">Cell inner membrane</keyword>
<feature type="domain" description="Tyrosine-protein kinase G-rich" evidence="18">
    <location>
        <begin position="389"/>
        <end position="468"/>
    </location>
</feature>
<evidence type="ECO:0000256" key="11">
    <source>
        <dbReference type="ARBA" id="ARBA00023136"/>
    </source>
</evidence>
<evidence type="ECO:0000256" key="6">
    <source>
        <dbReference type="ARBA" id="ARBA00022692"/>
    </source>
</evidence>
<keyword evidence="3" id="KW-1003">Cell membrane</keyword>
<evidence type="ECO:0000259" key="18">
    <source>
        <dbReference type="Pfam" id="PF13807"/>
    </source>
</evidence>
<keyword evidence="9" id="KW-0067">ATP-binding</keyword>
<evidence type="ECO:0000256" key="9">
    <source>
        <dbReference type="ARBA" id="ARBA00022840"/>
    </source>
</evidence>
<dbReference type="Gene3D" id="3.40.50.300">
    <property type="entry name" value="P-loop containing nucleotide triphosphate hydrolases"/>
    <property type="match status" value="1"/>
</dbReference>
<dbReference type="OrthoDB" id="9808257at2"/>
<evidence type="ECO:0000256" key="5">
    <source>
        <dbReference type="ARBA" id="ARBA00022679"/>
    </source>
</evidence>
<evidence type="ECO:0000256" key="3">
    <source>
        <dbReference type="ARBA" id="ARBA00022475"/>
    </source>
</evidence>
<dbReference type="SUPFAM" id="SSF52540">
    <property type="entry name" value="P-loop containing nucleoside triphosphate hydrolases"/>
    <property type="match status" value="1"/>
</dbReference>